<dbReference type="KEGG" id="php:PhaeoP97_01885"/>
<evidence type="ECO:0000259" key="1">
    <source>
        <dbReference type="Pfam" id="PF04717"/>
    </source>
</evidence>
<sequence>MSYSAARNEQVREGIVRFGVVTAVDTGRARAKVSFGGESESDWLAWMAERAAEIAVWAPVSIGEQVVILSESGDTAQGVILGSVFSSNNPGPGTNEATHRVKIAGSSITITADAITLSSNGSSVVIDAGGVSVNGVRIDLN</sequence>
<dbReference type="RefSeq" id="WP_014880209.1">
    <property type="nucleotide sequence ID" value="NZ_CP016364.1"/>
</dbReference>
<dbReference type="InterPro" id="IPR013046">
    <property type="entry name" value="GpV/Gp45"/>
</dbReference>
<dbReference type="EMBL" id="CP016364">
    <property type="protein sequence ID" value="APG47296.1"/>
    <property type="molecule type" value="Genomic_DNA"/>
</dbReference>
<dbReference type="Gene3D" id="2.40.50.230">
    <property type="entry name" value="Gp5 N-terminal domain"/>
    <property type="match status" value="1"/>
</dbReference>
<dbReference type="STRING" id="1844006.PhaeoP97_01885"/>
<dbReference type="OrthoDB" id="4931325at2"/>
<proteinExistence type="predicted"/>
<name>A0A1L3I5A2_9RHOB</name>
<accession>A0A1L3I5A2</accession>
<keyword evidence="3" id="KW-1185">Reference proteome</keyword>
<gene>
    <name evidence="2" type="ORF">PhaeoP97_01885</name>
</gene>
<protein>
    <submittedName>
        <fullName evidence="2">Putative baseplate assembly protein V</fullName>
    </submittedName>
</protein>
<dbReference type="InterPro" id="IPR037026">
    <property type="entry name" value="Vgr_OB-fold_dom_sf"/>
</dbReference>
<evidence type="ECO:0000313" key="2">
    <source>
        <dbReference type="EMBL" id="APG47296.1"/>
    </source>
</evidence>
<evidence type="ECO:0000313" key="3">
    <source>
        <dbReference type="Proteomes" id="UP000183859"/>
    </source>
</evidence>
<dbReference type="AlphaFoldDB" id="A0A1L3I5A2"/>
<dbReference type="Proteomes" id="UP000183859">
    <property type="component" value="Chromosome"/>
</dbReference>
<dbReference type="NCBIfam" id="TIGR01644">
    <property type="entry name" value="phage_P2_V"/>
    <property type="match status" value="1"/>
</dbReference>
<feature type="domain" description="Gp5/Type VI secretion system Vgr protein OB-fold" evidence="1">
    <location>
        <begin position="19"/>
        <end position="85"/>
    </location>
</feature>
<dbReference type="Pfam" id="PF04717">
    <property type="entry name" value="Phage_base_V"/>
    <property type="match status" value="1"/>
</dbReference>
<reference evidence="3" key="1">
    <citation type="submission" date="2016-07" db="EMBL/GenBank/DDBJ databases">
        <title>Phaeobacter portensis sp. nov., a tropodithietic acid producing bacterium isolated from a German harbor.</title>
        <authorList>
            <person name="Freese H.M."/>
            <person name="Bunk B."/>
            <person name="Breider S."/>
            <person name="Brinkhoff T."/>
        </authorList>
    </citation>
    <scope>NUCLEOTIDE SEQUENCE [LARGE SCALE GENOMIC DNA]</scope>
    <source>
        <strain evidence="3">P97</strain>
    </source>
</reference>
<organism evidence="2 3">
    <name type="scientific">Phaeobacter porticola</name>
    <dbReference type="NCBI Taxonomy" id="1844006"/>
    <lineage>
        <taxon>Bacteria</taxon>
        <taxon>Pseudomonadati</taxon>
        <taxon>Pseudomonadota</taxon>
        <taxon>Alphaproteobacteria</taxon>
        <taxon>Rhodobacterales</taxon>
        <taxon>Roseobacteraceae</taxon>
        <taxon>Phaeobacter</taxon>
    </lineage>
</organism>
<dbReference type="InterPro" id="IPR006531">
    <property type="entry name" value="Gp5/Vgr_OB"/>
</dbReference>